<dbReference type="PANTHER" id="PTHR39648:SF1">
    <property type="entry name" value="6-HYDROXYMETHYL-7,8-DIHYDROPTERIN PYROPHOSPHOKINASE"/>
    <property type="match status" value="1"/>
</dbReference>
<reference evidence="3 6" key="1">
    <citation type="submission" date="2017-01" db="EMBL/GenBank/DDBJ databases">
        <title>Complete genome sequence of Haloterrigena daqingensis type strain (JX313T).</title>
        <authorList>
            <person name="Shuang W."/>
        </authorList>
    </citation>
    <scope>NUCLEOTIDE SEQUENCE [LARGE SCALE GENOMIC DNA]</scope>
    <source>
        <strain evidence="3 6">JX313</strain>
    </source>
</reference>
<dbReference type="GO" id="GO:0000287">
    <property type="term" value="F:magnesium ion binding"/>
    <property type="evidence" value="ECO:0007669"/>
    <property type="project" value="UniProtKB-UniRule"/>
</dbReference>
<dbReference type="EMBL" id="FTNP01000001">
    <property type="protein sequence ID" value="SIQ97948.1"/>
    <property type="molecule type" value="Genomic_DNA"/>
</dbReference>
<comment type="similarity">
    <text evidence="1">Belongs to the archaeal 6-HMPDK family.</text>
</comment>
<dbReference type="InterPro" id="IPR002826">
    <property type="entry name" value="MptE-like"/>
</dbReference>
<dbReference type="InterPro" id="IPR027510">
    <property type="entry name" value="HMPDK_MptE"/>
</dbReference>
<evidence type="ECO:0000313" key="3">
    <source>
        <dbReference type="EMBL" id="APX96032.1"/>
    </source>
</evidence>
<keyword evidence="1" id="KW-0460">Magnesium</keyword>
<evidence type="ECO:0000256" key="1">
    <source>
        <dbReference type="HAMAP-Rule" id="MF_02131"/>
    </source>
</evidence>
<dbReference type="UniPathway" id="UPA00077">
    <property type="reaction ID" value="UER00155"/>
</dbReference>
<keyword evidence="5" id="KW-1185">Reference proteome</keyword>
<comment type="function">
    <text evidence="1">Catalyzes the transfer of diphosphate from ATP to 6-hydroxymethyl-7,8-dihydropterin (6-HMD), leading to 6-hydroxymethyl-7,8-dihydropterin diphosphate (6-HMDP).</text>
</comment>
<dbReference type="Proteomes" id="UP000187321">
    <property type="component" value="Chromosome"/>
</dbReference>
<keyword evidence="1" id="KW-0289">Folate biosynthesis</keyword>
<gene>
    <name evidence="1" type="primary">mptE</name>
    <name evidence="3" type="ORF">BB347_05025</name>
    <name evidence="4" type="ORF">SAMN05421809_0026</name>
</gene>
<keyword evidence="1" id="KW-0418">Kinase</keyword>
<dbReference type="HAMAP" id="MF_02131">
    <property type="entry name" value="HMPDK_arch"/>
    <property type="match status" value="1"/>
</dbReference>
<dbReference type="Proteomes" id="UP000185687">
    <property type="component" value="Unassembled WGS sequence"/>
</dbReference>
<evidence type="ECO:0000313" key="4">
    <source>
        <dbReference type="EMBL" id="SIQ97948.1"/>
    </source>
</evidence>
<dbReference type="RefSeq" id="WP_076577788.1">
    <property type="nucleotide sequence ID" value="NZ_CP019327.1"/>
</dbReference>
<dbReference type="GO" id="GO:0046654">
    <property type="term" value="P:tetrahydrofolate biosynthetic process"/>
    <property type="evidence" value="ECO:0007669"/>
    <property type="project" value="UniProtKB-UniRule"/>
</dbReference>
<dbReference type="AlphaFoldDB" id="A0A1N6X6H9"/>
<comment type="pathway">
    <text evidence="1">Cofactor biosynthesis; tetrahydrofolate biosynthesis; 2-amino-4-hydroxy-6-hydroxymethyl-7,8-dihydropteridine diphosphate from 7,8-dihydroneopterin triphosphate: step 4/4.</text>
</comment>
<dbReference type="EC" id="2.7.6.3" evidence="1"/>
<reference evidence="4 5" key="2">
    <citation type="submission" date="2017-01" db="EMBL/GenBank/DDBJ databases">
        <authorList>
            <person name="Mah S.A."/>
            <person name="Swanson W.J."/>
            <person name="Moy G.W."/>
            <person name="Vacquier V.D."/>
        </authorList>
    </citation>
    <scope>NUCLEOTIDE SEQUENCE [LARGE SCALE GENOMIC DNA]</scope>
    <source>
        <strain evidence="4 5">CGMCC 1.8909</strain>
    </source>
</reference>
<name>A0A1N6X6H9_9EURY</name>
<dbReference type="PANTHER" id="PTHR39648">
    <property type="entry name" value="6-HYDROXYMETHYL-7,8-DIHYDROPTERIN PYROPHOSPHOKINASE"/>
    <property type="match status" value="1"/>
</dbReference>
<dbReference type="OrthoDB" id="34207at2157"/>
<feature type="domain" description="6-hydroxymethylpterin diphosphokinase MptE-like" evidence="2">
    <location>
        <begin position="43"/>
        <end position="184"/>
    </location>
</feature>
<dbReference type="GO" id="GO:0005524">
    <property type="term" value="F:ATP binding"/>
    <property type="evidence" value="ECO:0007669"/>
    <property type="project" value="UniProtKB-UniRule"/>
</dbReference>
<accession>A0A1N6X6H9</accession>
<dbReference type="GO" id="GO:0003848">
    <property type="term" value="F:2-amino-4-hydroxy-6-hydroxymethyldihydropteridine diphosphokinase activity"/>
    <property type="evidence" value="ECO:0007669"/>
    <property type="project" value="UniProtKB-UniRule"/>
</dbReference>
<keyword evidence="1" id="KW-0808">Transferase</keyword>
<proteinExistence type="inferred from homology"/>
<dbReference type="Pfam" id="PF01973">
    <property type="entry name" value="MptE-like"/>
    <property type="match status" value="1"/>
</dbReference>
<evidence type="ECO:0000313" key="5">
    <source>
        <dbReference type="Proteomes" id="UP000185687"/>
    </source>
</evidence>
<keyword evidence="1" id="KW-0067">ATP-binding</keyword>
<dbReference type="STRING" id="588898.BB347_05025"/>
<dbReference type="GO" id="GO:0016301">
    <property type="term" value="F:kinase activity"/>
    <property type="evidence" value="ECO:0007669"/>
    <property type="project" value="UniProtKB-KW"/>
</dbReference>
<organism evidence="4 5">
    <name type="scientific">Natronorubrum daqingense</name>
    <dbReference type="NCBI Taxonomy" id="588898"/>
    <lineage>
        <taxon>Archaea</taxon>
        <taxon>Methanobacteriati</taxon>
        <taxon>Methanobacteriota</taxon>
        <taxon>Stenosarchaea group</taxon>
        <taxon>Halobacteria</taxon>
        <taxon>Halobacteriales</taxon>
        <taxon>Natrialbaceae</taxon>
        <taxon>Natronorubrum</taxon>
    </lineage>
</organism>
<comment type="cofactor">
    <cofactor evidence="1">
        <name>Mg(2+)</name>
        <dbReference type="ChEBI" id="CHEBI:18420"/>
    </cofactor>
</comment>
<sequence>MEFDEWEPVYEAILEDFGYGREGDERARDLLGSMTNAFDFDVLSSVEDATVAIVGAGPSLEDDAALERIRGADVVFGASTATDRLAAHGIAVDCMVTDLDKNPGTVRRLTEDGVPVAVHAHGDNIPLIREVIPTCTDEYVLPTTQAAPRGPVVNVGGFTDGDRGAFLADHLGATTLEFVGWDFDDPTVDGQKARKLEWAERLLAWLERRRGEAFELLDGRRATIDTNDLPVEPTRDQ</sequence>
<evidence type="ECO:0000313" key="6">
    <source>
        <dbReference type="Proteomes" id="UP000187321"/>
    </source>
</evidence>
<keyword evidence="1" id="KW-0547">Nucleotide-binding</keyword>
<comment type="catalytic activity">
    <reaction evidence="1">
        <text>6-hydroxymethyl-7,8-dihydropterin + ATP = (7,8-dihydropterin-6-yl)methyl diphosphate + AMP + H(+)</text>
        <dbReference type="Rhea" id="RHEA:11412"/>
        <dbReference type="ChEBI" id="CHEBI:15378"/>
        <dbReference type="ChEBI" id="CHEBI:30616"/>
        <dbReference type="ChEBI" id="CHEBI:44841"/>
        <dbReference type="ChEBI" id="CHEBI:72950"/>
        <dbReference type="ChEBI" id="CHEBI:456215"/>
        <dbReference type="EC" id="2.7.6.3"/>
    </reaction>
</comment>
<dbReference type="GeneID" id="30955282"/>
<evidence type="ECO:0000259" key="2">
    <source>
        <dbReference type="Pfam" id="PF01973"/>
    </source>
</evidence>
<dbReference type="GO" id="GO:0046656">
    <property type="term" value="P:folic acid biosynthetic process"/>
    <property type="evidence" value="ECO:0007669"/>
    <property type="project" value="UniProtKB-KW"/>
</dbReference>
<protein>
    <recommendedName>
        <fullName evidence="1">6-hydroxymethyl-7,8-dihydropterin pyrophosphokinase</fullName>
        <shortName evidence="1">HPPK</shortName>
        <ecNumber evidence="1">2.7.6.3</ecNumber>
    </recommendedName>
    <alternativeName>
        <fullName evidence="1">2-amino-4-hydroxy-6-hydroxymethyldihydropteridine pyrophosphokinase</fullName>
    </alternativeName>
    <alternativeName>
        <fullName evidence="1">6-hydroxymethyl-7,8-dihydropterin diphosphokinase</fullName>
        <shortName evidence="1">6-HMPDK</shortName>
    </alternativeName>
    <alternativeName>
        <fullName evidence="1">7,8-dihydro-6-hydroxymethylpterin diphosphokinase</fullName>
    </alternativeName>
    <alternativeName>
        <fullName evidence="1">7,8-dihydro-6-hydroxymethylpterin pyrophosphokinase</fullName>
        <shortName evidence="1">PPPK</shortName>
    </alternativeName>
</protein>
<dbReference type="KEGG" id="hda:BB347_05025"/>
<dbReference type="EMBL" id="CP019327">
    <property type="protein sequence ID" value="APX96032.1"/>
    <property type="molecule type" value="Genomic_DNA"/>
</dbReference>